<keyword evidence="15" id="KW-1185">Reference proteome</keyword>
<accession>A0AAD9NT91</accession>
<evidence type="ECO:0000256" key="11">
    <source>
        <dbReference type="ARBA" id="ARBA00079049"/>
    </source>
</evidence>
<dbReference type="GO" id="GO:0005829">
    <property type="term" value="C:cytosol"/>
    <property type="evidence" value="ECO:0007669"/>
    <property type="project" value="UniProtKB-ARBA"/>
</dbReference>
<keyword evidence="2" id="KW-0813">Transport</keyword>
<keyword evidence="4" id="KW-0597">Phosphoprotein</keyword>
<evidence type="ECO:0000256" key="10">
    <source>
        <dbReference type="ARBA" id="ARBA00077188"/>
    </source>
</evidence>
<dbReference type="PANTHER" id="PTHR19308">
    <property type="entry name" value="PHOSPHATIDYLCHOLINE TRANSFER PROTEIN"/>
    <property type="match status" value="1"/>
</dbReference>
<name>A0AAD9NT91_RIDPI</name>
<evidence type="ECO:0000256" key="4">
    <source>
        <dbReference type="ARBA" id="ARBA00022553"/>
    </source>
</evidence>
<feature type="compositionally biased region" description="Basic residues" evidence="12">
    <location>
        <begin position="385"/>
        <end position="398"/>
    </location>
</feature>
<dbReference type="SUPFAM" id="SSF55961">
    <property type="entry name" value="Bet v1-like"/>
    <property type="match status" value="1"/>
</dbReference>
<feature type="compositionally biased region" description="Basic and acidic residues" evidence="12">
    <location>
        <begin position="406"/>
        <end position="420"/>
    </location>
</feature>
<dbReference type="AlphaFoldDB" id="A0AAD9NT91"/>
<feature type="domain" description="START" evidence="13">
    <location>
        <begin position="204"/>
        <end position="391"/>
    </location>
</feature>
<dbReference type="Gene3D" id="3.30.530.20">
    <property type="match status" value="1"/>
</dbReference>
<keyword evidence="7" id="KW-0446">Lipid-binding</keyword>
<evidence type="ECO:0000256" key="2">
    <source>
        <dbReference type="ARBA" id="ARBA00022448"/>
    </source>
</evidence>
<dbReference type="Proteomes" id="UP001209878">
    <property type="component" value="Unassembled WGS sequence"/>
</dbReference>
<keyword evidence="3" id="KW-0963">Cytoplasm</keyword>
<comment type="subunit">
    <text evidence="8">Interacts with ACOT13/THEM2.</text>
</comment>
<evidence type="ECO:0000256" key="9">
    <source>
        <dbReference type="ARBA" id="ARBA00069061"/>
    </source>
</evidence>
<dbReference type="EMBL" id="JAODUO010000392">
    <property type="protein sequence ID" value="KAK2181540.1"/>
    <property type="molecule type" value="Genomic_DNA"/>
</dbReference>
<sequence>MAQTLFVQMLRNVTSRTLLLETPLTLATNGLRNSVTATGRGVGSHCGGNINCRIFSSVPPETMHSWQTKLRLVGRYCSGRFTMLALLFSKQCNAIAAQRIRRSMQIVNLYVKLGYDKRSIQKMVDRFSSRWPHGNGRRLYLIFGAIGFSWDKEKITDEEINRHDEMCAFLTDESENILKSAMDEIHLVDSKPSERLECKIMTSWQAVIDRDHLKVWRKPLPHSGGLYEYKVFGRYRDIPPQAFFHAQVDLGYRKTWDKLVIKLDVVDRDEKTSCEVVQWVMHFPYPMYGREYVYIRKTLIDEDNQMMVLMSHSTNHPDCPVTAEYVRVDTYLSQMVIKAHTTFEENGFDYILTYYDNPKGHFPSIAYNWMASTGVPDFVDKMHQSAKRLHEQRKKKPVTGRQSTGDSDRHNNKGGDKVPM</sequence>
<dbReference type="Pfam" id="PF01852">
    <property type="entry name" value="START"/>
    <property type="match status" value="1"/>
</dbReference>
<proteinExistence type="predicted"/>
<comment type="subcellular location">
    <subcellularLocation>
        <location evidence="1">Cytoplasm</location>
    </subcellularLocation>
</comment>
<gene>
    <name evidence="14" type="ORF">NP493_393g01024</name>
</gene>
<dbReference type="PANTHER" id="PTHR19308:SF8">
    <property type="entry name" value="STAR-RELATED LIPID TRANSFER PROTEIN 7, MITOCHONDRIAL"/>
    <property type="match status" value="1"/>
</dbReference>
<protein>
    <recommendedName>
        <fullName evidence="9">Phosphatidylcholine transfer protein</fullName>
    </recommendedName>
    <alternativeName>
        <fullName evidence="11">START domain-containing protein 2</fullName>
    </alternativeName>
    <alternativeName>
        <fullName evidence="10">StAR-related lipid transfer protein 2</fullName>
    </alternativeName>
</protein>
<dbReference type="GO" id="GO:0006869">
    <property type="term" value="P:lipid transport"/>
    <property type="evidence" value="ECO:0007669"/>
    <property type="project" value="UniProtKB-KW"/>
</dbReference>
<dbReference type="SMART" id="SM00234">
    <property type="entry name" value="START"/>
    <property type="match status" value="1"/>
</dbReference>
<keyword evidence="5" id="KW-0007">Acetylation</keyword>
<evidence type="ECO:0000256" key="3">
    <source>
        <dbReference type="ARBA" id="ARBA00022490"/>
    </source>
</evidence>
<evidence type="ECO:0000256" key="1">
    <source>
        <dbReference type="ARBA" id="ARBA00004496"/>
    </source>
</evidence>
<dbReference type="PROSITE" id="PS50848">
    <property type="entry name" value="START"/>
    <property type="match status" value="1"/>
</dbReference>
<evidence type="ECO:0000259" key="13">
    <source>
        <dbReference type="PROSITE" id="PS50848"/>
    </source>
</evidence>
<comment type="caution">
    <text evidence="14">The sequence shown here is derived from an EMBL/GenBank/DDBJ whole genome shotgun (WGS) entry which is preliminary data.</text>
</comment>
<dbReference type="InterPro" id="IPR023393">
    <property type="entry name" value="START-like_dom_sf"/>
</dbReference>
<evidence type="ECO:0000256" key="6">
    <source>
        <dbReference type="ARBA" id="ARBA00023055"/>
    </source>
</evidence>
<evidence type="ECO:0000256" key="7">
    <source>
        <dbReference type="ARBA" id="ARBA00023121"/>
    </source>
</evidence>
<evidence type="ECO:0000313" key="15">
    <source>
        <dbReference type="Proteomes" id="UP001209878"/>
    </source>
</evidence>
<reference evidence="14" key="1">
    <citation type="journal article" date="2023" name="Mol. Biol. Evol.">
        <title>Third-Generation Sequencing Reveals the Adaptive Role of the Epigenome in Three Deep-Sea Polychaetes.</title>
        <authorList>
            <person name="Perez M."/>
            <person name="Aroh O."/>
            <person name="Sun Y."/>
            <person name="Lan Y."/>
            <person name="Juniper S.K."/>
            <person name="Young C.R."/>
            <person name="Angers B."/>
            <person name="Qian P.Y."/>
        </authorList>
    </citation>
    <scope>NUCLEOTIDE SEQUENCE</scope>
    <source>
        <strain evidence="14">R07B-5</strain>
    </source>
</reference>
<evidence type="ECO:0000256" key="8">
    <source>
        <dbReference type="ARBA" id="ARBA00063535"/>
    </source>
</evidence>
<keyword evidence="6" id="KW-0445">Lipid transport</keyword>
<feature type="region of interest" description="Disordered" evidence="12">
    <location>
        <begin position="385"/>
        <end position="420"/>
    </location>
</feature>
<dbReference type="FunFam" id="3.30.530.20:FF:000017">
    <property type="entry name" value="Phosphatidylcholine transfer protein, putative"/>
    <property type="match status" value="1"/>
</dbReference>
<dbReference type="InterPro" id="IPR051213">
    <property type="entry name" value="START_lipid_transfer"/>
</dbReference>
<evidence type="ECO:0000256" key="12">
    <source>
        <dbReference type="SAM" id="MobiDB-lite"/>
    </source>
</evidence>
<evidence type="ECO:0000313" key="14">
    <source>
        <dbReference type="EMBL" id="KAK2181540.1"/>
    </source>
</evidence>
<organism evidence="14 15">
    <name type="scientific">Ridgeia piscesae</name>
    <name type="common">Tubeworm</name>
    <dbReference type="NCBI Taxonomy" id="27915"/>
    <lineage>
        <taxon>Eukaryota</taxon>
        <taxon>Metazoa</taxon>
        <taxon>Spiralia</taxon>
        <taxon>Lophotrochozoa</taxon>
        <taxon>Annelida</taxon>
        <taxon>Polychaeta</taxon>
        <taxon>Sedentaria</taxon>
        <taxon>Canalipalpata</taxon>
        <taxon>Sabellida</taxon>
        <taxon>Siboglinidae</taxon>
        <taxon>Ridgeia</taxon>
    </lineage>
</organism>
<dbReference type="InterPro" id="IPR002913">
    <property type="entry name" value="START_lipid-bd_dom"/>
</dbReference>
<dbReference type="GO" id="GO:0008289">
    <property type="term" value="F:lipid binding"/>
    <property type="evidence" value="ECO:0007669"/>
    <property type="project" value="UniProtKB-KW"/>
</dbReference>
<evidence type="ECO:0000256" key="5">
    <source>
        <dbReference type="ARBA" id="ARBA00022990"/>
    </source>
</evidence>